<sequence length="257" mass="28930">MDDSIQRKIELQSPDDLRYLITNVRKAATDSINAAFPPYITRLFTLSLPSLSINGSLSAPPSPKTLFSSDPQDHHNPQTDHYEPFDPRKRDRIESLVSQEEDLLRSIAQLKRRVPAATASAYMTATNAQIATDEEMLSAVLQRAREEGLESGKKALEGMGELDRQEVVEGTYTKAVETLGRLKRDMPAVVAKMERARVVGGYVVGKQNKSYIYVYIYMYPGQETEDKGGVTENNNTPHHCYTSSTKKKHYYAIQVKR</sequence>
<feature type="region of interest" description="Disordered" evidence="1">
    <location>
        <begin position="58"/>
        <end position="90"/>
    </location>
</feature>
<dbReference type="GO" id="GO:0000070">
    <property type="term" value="P:mitotic sister chromatid segregation"/>
    <property type="evidence" value="ECO:0007669"/>
    <property type="project" value="InterPro"/>
</dbReference>
<organism evidence="2">
    <name type="scientific">Podospora anserina (strain S / ATCC MYA-4624 / DSM 980 / FGSC 10383)</name>
    <name type="common">Pleurage anserina</name>
    <dbReference type="NCBI Taxonomy" id="515849"/>
    <lineage>
        <taxon>Eukaryota</taxon>
        <taxon>Fungi</taxon>
        <taxon>Dikarya</taxon>
        <taxon>Ascomycota</taxon>
        <taxon>Pezizomycotina</taxon>
        <taxon>Sordariomycetes</taxon>
        <taxon>Sordariomycetidae</taxon>
        <taxon>Sordariales</taxon>
        <taxon>Podosporaceae</taxon>
        <taxon>Podospora</taxon>
        <taxon>Podospora anserina</taxon>
    </lineage>
</organism>
<dbReference type="OrthoDB" id="2135762at2759"/>
<dbReference type="HOGENOM" id="CLU_070604_0_1_1"/>
<dbReference type="GeneID" id="6188888"/>
<dbReference type="PANTHER" id="PTHR31749:SF3">
    <property type="entry name" value="KINETOCHORE-ASSOCIATED PROTEIN NSL1 HOMOLOG"/>
    <property type="match status" value="1"/>
</dbReference>
<evidence type="ECO:0000313" key="2">
    <source>
        <dbReference type="EMBL" id="CAP64648.1"/>
    </source>
</evidence>
<dbReference type="VEuPathDB" id="FungiDB:PODANS_5_9230"/>
<dbReference type="RefSeq" id="XP_001904741.1">
    <property type="nucleotide sequence ID" value="XM_001904706.1"/>
</dbReference>
<protein>
    <submittedName>
        <fullName evidence="2">Podospora anserina S mat+ genomic DNA chromosome 5, supercontig 9</fullName>
    </submittedName>
</protein>
<gene>
    <name evidence="2" type="ORF">PODANS_5_9230</name>
</gene>
<name>B2AKX5_PODAN</name>
<dbReference type="KEGG" id="pan:PODANSg1763"/>
<dbReference type="AlphaFoldDB" id="B2AKX5"/>
<dbReference type="PANTHER" id="PTHR31749">
    <property type="entry name" value="KINETOCHORE-ASSOCIATED PROTEIN NSL1 HOMOLOG"/>
    <property type="match status" value="1"/>
</dbReference>
<reference evidence="2" key="1">
    <citation type="journal article" date="2008" name="Genome Biol.">
        <title>The genome sequence of the model ascomycete fungus Podospora anserina.</title>
        <authorList>
            <person name="Espagne E."/>
            <person name="Lespinet O."/>
            <person name="Malagnac F."/>
            <person name="Da Silva C."/>
            <person name="Jaillon O."/>
            <person name="Porcel B.M."/>
            <person name="Couloux A."/>
            <person name="Aury J.-M."/>
            <person name="Segurens B."/>
            <person name="Poulain J."/>
            <person name="Anthouard V."/>
            <person name="Grossetete S."/>
            <person name="Khalili H."/>
            <person name="Coppin E."/>
            <person name="Dequard-Chablat M."/>
            <person name="Picard M."/>
            <person name="Contamine V."/>
            <person name="Arnaise S."/>
            <person name="Bourdais A."/>
            <person name="Berteaux-Lecellier V."/>
            <person name="Gautheret D."/>
            <person name="de Vries R.P."/>
            <person name="Battaglia E."/>
            <person name="Coutinho P.M."/>
            <person name="Danchin E.G.J."/>
            <person name="Henrissat B."/>
            <person name="El Khoury R."/>
            <person name="Sainsard-Chanet A."/>
            <person name="Boivin A."/>
            <person name="Pinan-Lucarre B."/>
            <person name="Sellem C.H."/>
            <person name="Debuchy R."/>
            <person name="Wincker P."/>
            <person name="Weissenbach J."/>
            <person name="Silar P."/>
        </authorList>
    </citation>
    <scope>NUCLEOTIDE SEQUENCE [LARGE SCALE GENOMIC DNA]</scope>
    <source>
        <strain evidence="2">S mat+</strain>
    </source>
</reference>
<feature type="compositionally biased region" description="Polar residues" evidence="1">
    <location>
        <begin position="58"/>
        <end position="70"/>
    </location>
</feature>
<dbReference type="EMBL" id="CU633865">
    <property type="protein sequence ID" value="CAP64648.1"/>
    <property type="molecule type" value="Genomic_DNA"/>
</dbReference>
<evidence type="ECO:0000256" key="1">
    <source>
        <dbReference type="SAM" id="MobiDB-lite"/>
    </source>
</evidence>
<accession>B2AKX5</accession>
<reference evidence="2" key="2">
    <citation type="submission" date="2008-07" db="EMBL/GenBank/DDBJ databases">
        <authorList>
            <person name="Genoscope - CEA"/>
        </authorList>
    </citation>
    <scope>NUCLEOTIDE SEQUENCE</scope>
    <source>
        <strain evidence="2">S mat+</strain>
    </source>
</reference>
<proteinExistence type="predicted"/>
<dbReference type="InterPro" id="IPR013950">
    <property type="entry name" value="Mis14/Nsl1"/>
</dbReference>
<dbReference type="Pfam" id="PF08641">
    <property type="entry name" value="Mis14"/>
    <property type="match status" value="1"/>
</dbReference>
<feature type="compositionally biased region" description="Basic and acidic residues" evidence="1">
    <location>
        <begin position="71"/>
        <end position="90"/>
    </location>
</feature>
<dbReference type="GO" id="GO:0000444">
    <property type="term" value="C:MIS12/MIND type complex"/>
    <property type="evidence" value="ECO:0007669"/>
    <property type="project" value="TreeGrafter"/>
</dbReference>